<feature type="signal peptide" evidence="1">
    <location>
        <begin position="1"/>
        <end position="18"/>
    </location>
</feature>
<dbReference type="RefSeq" id="WP_063243896.1">
    <property type="nucleotide sequence ID" value="NZ_LUKF01000016.1"/>
</dbReference>
<keyword evidence="1" id="KW-0732">Signal</keyword>
<dbReference type="EMBL" id="LUKF01000016">
    <property type="protein sequence ID" value="KYG61744.1"/>
    <property type="molecule type" value="Genomic_DNA"/>
</dbReference>
<dbReference type="Proteomes" id="UP000075391">
    <property type="component" value="Unassembled WGS sequence"/>
</dbReference>
<evidence type="ECO:0000256" key="1">
    <source>
        <dbReference type="SAM" id="SignalP"/>
    </source>
</evidence>
<evidence type="ECO:0000313" key="2">
    <source>
        <dbReference type="EMBL" id="KYG61744.1"/>
    </source>
</evidence>
<dbReference type="AlphaFoldDB" id="A0A150WFK3"/>
<proteinExistence type="predicted"/>
<evidence type="ECO:0000313" key="3">
    <source>
        <dbReference type="Proteomes" id="UP000075391"/>
    </source>
</evidence>
<gene>
    <name evidence="2" type="ORF">AZI85_05830</name>
</gene>
<name>A0A150WFK3_BDEBC</name>
<sequence>MKNILCLLLTALQLSACALLEKQHRELPASVLGLLSPGQSTTGEVTAKLGSPNMKVSLPDNETAWIYLNKESKSTRLSIIFDTPKSVIKSIHWFASSTDPEVQLNTAKKQFANDTFTAASSSWINPHASPDEVIYNNADSTVHIALRKSRNEVSAISKSDGSAVADRKPASKFEL</sequence>
<reference evidence="2 3" key="1">
    <citation type="submission" date="2016-03" db="EMBL/GenBank/DDBJ databases">
        <authorList>
            <person name="Ploux O."/>
        </authorList>
    </citation>
    <scope>NUCLEOTIDE SEQUENCE [LARGE SCALE GENOMIC DNA]</scope>
    <source>
        <strain evidence="2 3">BER2</strain>
    </source>
</reference>
<evidence type="ECO:0008006" key="4">
    <source>
        <dbReference type="Google" id="ProtNLM"/>
    </source>
</evidence>
<accession>A0A150WFK3</accession>
<protein>
    <recommendedName>
        <fullName evidence="4">Lipoprotein</fullName>
    </recommendedName>
</protein>
<organism evidence="2 3">
    <name type="scientific">Bdellovibrio bacteriovorus</name>
    <dbReference type="NCBI Taxonomy" id="959"/>
    <lineage>
        <taxon>Bacteria</taxon>
        <taxon>Pseudomonadati</taxon>
        <taxon>Bdellovibrionota</taxon>
        <taxon>Bdellovibrionia</taxon>
        <taxon>Bdellovibrionales</taxon>
        <taxon>Pseudobdellovibrionaceae</taxon>
        <taxon>Bdellovibrio</taxon>
    </lineage>
</organism>
<feature type="chain" id="PRO_5007572909" description="Lipoprotein" evidence="1">
    <location>
        <begin position="19"/>
        <end position="175"/>
    </location>
</feature>
<comment type="caution">
    <text evidence="2">The sequence shown here is derived from an EMBL/GenBank/DDBJ whole genome shotgun (WGS) entry which is preliminary data.</text>
</comment>